<evidence type="ECO:0000256" key="2">
    <source>
        <dbReference type="ARBA" id="ARBA00023157"/>
    </source>
</evidence>
<dbReference type="SMART" id="SM00202">
    <property type="entry name" value="SR"/>
    <property type="match status" value="1"/>
</dbReference>
<dbReference type="InterPro" id="IPR036772">
    <property type="entry name" value="SRCR-like_dom_sf"/>
</dbReference>
<evidence type="ECO:0000259" key="6">
    <source>
        <dbReference type="PROSITE" id="PS50287"/>
    </source>
</evidence>
<protein>
    <submittedName>
        <fullName evidence="7">Neurotrypsin-like</fullName>
    </submittedName>
</protein>
<dbReference type="GO" id="GO:0016020">
    <property type="term" value="C:membrane"/>
    <property type="evidence" value="ECO:0007669"/>
    <property type="project" value="InterPro"/>
</dbReference>
<keyword evidence="4" id="KW-0812">Transmembrane</keyword>
<evidence type="ECO:0000256" key="3">
    <source>
        <dbReference type="PROSITE-ProRule" id="PRU00196"/>
    </source>
</evidence>
<feature type="domain" description="SRCR" evidence="6">
    <location>
        <begin position="46"/>
        <end position="153"/>
    </location>
</feature>
<keyword evidence="1 5" id="KW-0732">Signal</keyword>
<dbReference type="PROSITE" id="PS50287">
    <property type="entry name" value="SRCR_2"/>
    <property type="match status" value="1"/>
</dbReference>
<dbReference type="PRINTS" id="PR00258">
    <property type="entry name" value="SPERACTRCPTR"/>
</dbReference>
<dbReference type="Gene3D" id="3.10.250.10">
    <property type="entry name" value="SRCR-like domain"/>
    <property type="match status" value="1"/>
</dbReference>
<keyword evidence="8" id="KW-1185">Reference proteome</keyword>
<keyword evidence="4" id="KW-0472">Membrane</keyword>
<feature type="transmembrane region" description="Helical" evidence="4">
    <location>
        <begin position="164"/>
        <end position="193"/>
    </location>
</feature>
<dbReference type="InterPro" id="IPR001190">
    <property type="entry name" value="SRCR"/>
</dbReference>
<dbReference type="EMBL" id="JAKMXF010000222">
    <property type="protein sequence ID" value="KAI6654684.1"/>
    <property type="molecule type" value="Genomic_DNA"/>
</dbReference>
<feature type="disulfide bond" evidence="3">
    <location>
        <begin position="122"/>
        <end position="132"/>
    </location>
</feature>
<sequence>MLLHISLLKELALLSILSLSLSQRDNDIRLFLPPSANLTRYQQSIINFLSASQSFQLGVLQIYQNTEWGSVCNDKWDSLDEKVVCSQLNLTYNIPYSSLSFLETLGQESLIDTPIWLDEVRCEGDERLLIDCPSLPVGIHDCTHAEDVNLMCSRINLVGIFEGIIAAIIILIIILLFCCLCCVCCCCPCCPIARQLRPNSTSKHRDTKEKAEVLRNKQSYILDYLPSPVQESNELPVPGTIQD</sequence>
<dbReference type="PANTHER" id="PTHR48071">
    <property type="entry name" value="SRCR DOMAIN-CONTAINING PROTEIN"/>
    <property type="match status" value="1"/>
</dbReference>
<comment type="caution">
    <text evidence="3">Lacks conserved residue(s) required for the propagation of feature annotation.</text>
</comment>
<evidence type="ECO:0000256" key="1">
    <source>
        <dbReference type="ARBA" id="ARBA00022729"/>
    </source>
</evidence>
<feature type="signal peptide" evidence="5">
    <location>
        <begin position="1"/>
        <end position="22"/>
    </location>
</feature>
<dbReference type="SUPFAM" id="SSF56487">
    <property type="entry name" value="SRCR-like"/>
    <property type="match status" value="1"/>
</dbReference>
<evidence type="ECO:0000313" key="8">
    <source>
        <dbReference type="Proteomes" id="UP001165289"/>
    </source>
</evidence>
<dbReference type="FunFam" id="3.10.250.10:FF:000001">
    <property type="entry name" value="Lysyl oxidase 4 isoform X1"/>
    <property type="match status" value="1"/>
</dbReference>
<evidence type="ECO:0000313" key="7">
    <source>
        <dbReference type="EMBL" id="KAI6654684.1"/>
    </source>
</evidence>
<keyword evidence="4" id="KW-1133">Transmembrane helix</keyword>
<organism evidence="7 8">
    <name type="scientific">Oopsacas minuta</name>
    <dbReference type="NCBI Taxonomy" id="111878"/>
    <lineage>
        <taxon>Eukaryota</taxon>
        <taxon>Metazoa</taxon>
        <taxon>Porifera</taxon>
        <taxon>Hexactinellida</taxon>
        <taxon>Hexasterophora</taxon>
        <taxon>Lyssacinosida</taxon>
        <taxon>Leucopsacidae</taxon>
        <taxon>Oopsacas</taxon>
    </lineage>
</organism>
<reference evidence="7 8" key="1">
    <citation type="journal article" date="2023" name="BMC Biol.">
        <title>The compact genome of the sponge Oopsacas minuta (Hexactinellida) is lacking key metazoan core genes.</title>
        <authorList>
            <person name="Santini S."/>
            <person name="Schenkelaars Q."/>
            <person name="Jourda C."/>
            <person name="Duchesne M."/>
            <person name="Belahbib H."/>
            <person name="Rocher C."/>
            <person name="Selva M."/>
            <person name="Riesgo A."/>
            <person name="Vervoort M."/>
            <person name="Leys S.P."/>
            <person name="Kodjabachian L."/>
            <person name="Le Bivic A."/>
            <person name="Borchiellini C."/>
            <person name="Claverie J.M."/>
            <person name="Renard E."/>
        </authorList>
    </citation>
    <scope>NUCLEOTIDE SEQUENCE [LARGE SCALE GENOMIC DNA]</scope>
    <source>
        <strain evidence="7">SPO-2</strain>
    </source>
</reference>
<proteinExistence type="predicted"/>
<evidence type="ECO:0000256" key="5">
    <source>
        <dbReference type="SAM" id="SignalP"/>
    </source>
</evidence>
<dbReference type="Proteomes" id="UP001165289">
    <property type="component" value="Unassembled WGS sequence"/>
</dbReference>
<dbReference type="PANTHER" id="PTHR48071:SF18">
    <property type="entry name" value="DELETED IN MALIGNANT BRAIN TUMORS 1 PROTEIN-RELATED"/>
    <property type="match status" value="1"/>
</dbReference>
<feature type="chain" id="PRO_5043865886" evidence="5">
    <location>
        <begin position="23"/>
        <end position="243"/>
    </location>
</feature>
<dbReference type="Pfam" id="PF00530">
    <property type="entry name" value="SRCR"/>
    <property type="match status" value="1"/>
</dbReference>
<evidence type="ECO:0000256" key="4">
    <source>
        <dbReference type="SAM" id="Phobius"/>
    </source>
</evidence>
<comment type="caution">
    <text evidence="7">The sequence shown here is derived from an EMBL/GenBank/DDBJ whole genome shotgun (WGS) entry which is preliminary data.</text>
</comment>
<accession>A0AAV7K1V2</accession>
<dbReference type="AlphaFoldDB" id="A0AAV7K1V2"/>
<keyword evidence="2 3" id="KW-1015">Disulfide bond</keyword>
<gene>
    <name evidence="7" type="ORF">LOD99_1078</name>
</gene>
<name>A0AAV7K1V2_9METZ</name>